<dbReference type="Gene3D" id="1.20.1250.20">
    <property type="entry name" value="MFS general substrate transporter like domains"/>
    <property type="match status" value="1"/>
</dbReference>
<proteinExistence type="predicted"/>
<dbReference type="RefSeq" id="WP_085399890.1">
    <property type="nucleotide sequence ID" value="NZ_NAFL01000235.1"/>
</dbReference>
<dbReference type="InterPro" id="IPR020846">
    <property type="entry name" value="MFS_dom"/>
</dbReference>
<dbReference type="PROSITE" id="PS50850">
    <property type="entry name" value="MFS"/>
    <property type="match status" value="1"/>
</dbReference>
<dbReference type="InterPro" id="IPR036259">
    <property type="entry name" value="MFS_trans_sf"/>
</dbReference>
<feature type="transmembrane region" description="Helical" evidence="6">
    <location>
        <begin position="78"/>
        <end position="99"/>
    </location>
</feature>
<evidence type="ECO:0000259" key="7">
    <source>
        <dbReference type="PROSITE" id="PS50850"/>
    </source>
</evidence>
<dbReference type="GO" id="GO:0022857">
    <property type="term" value="F:transmembrane transporter activity"/>
    <property type="evidence" value="ECO:0007669"/>
    <property type="project" value="InterPro"/>
</dbReference>
<dbReference type="PANTHER" id="PTHR43124:SF3">
    <property type="entry name" value="CHLORAMPHENICOL EFFLUX PUMP RV0191"/>
    <property type="match status" value="1"/>
</dbReference>
<feature type="transmembrane region" description="Helical" evidence="6">
    <location>
        <begin position="207"/>
        <end position="228"/>
    </location>
</feature>
<feature type="transmembrane region" description="Helical" evidence="6">
    <location>
        <begin position="278"/>
        <end position="297"/>
    </location>
</feature>
<feature type="transmembrane region" description="Helical" evidence="6">
    <location>
        <begin position="248"/>
        <end position="269"/>
    </location>
</feature>
<feature type="transmembrane region" description="Helical" evidence="6">
    <location>
        <begin position="105"/>
        <end position="124"/>
    </location>
</feature>
<dbReference type="SUPFAM" id="SSF103473">
    <property type="entry name" value="MFS general substrate transporter"/>
    <property type="match status" value="1"/>
</dbReference>
<dbReference type="GO" id="GO:0005886">
    <property type="term" value="C:plasma membrane"/>
    <property type="evidence" value="ECO:0007669"/>
    <property type="project" value="UniProtKB-SubCell"/>
</dbReference>
<comment type="caution">
    <text evidence="8">The sequence shown here is derived from an EMBL/GenBank/DDBJ whole genome shotgun (WGS) entry which is preliminary data.</text>
</comment>
<keyword evidence="2" id="KW-1003">Cell membrane</keyword>
<evidence type="ECO:0000256" key="1">
    <source>
        <dbReference type="ARBA" id="ARBA00004651"/>
    </source>
</evidence>
<comment type="subcellular location">
    <subcellularLocation>
        <location evidence="1">Cell membrane</location>
        <topology evidence="1">Multi-pass membrane protein</topology>
    </subcellularLocation>
</comment>
<dbReference type="Proteomes" id="UP000193335">
    <property type="component" value="Unassembled WGS sequence"/>
</dbReference>
<evidence type="ECO:0000256" key="6">
    <source>
        <dbReference type="SAM" id="Phobius"/>
    </source>
</evidence>
<evidence type="ECO:0000256" key="4">
    <source>
        <dbReference type="ARBA" id="ARBA00022989"/>
    </source>
</evidence>
<dbReference type="AlphaFoldDB" id="A0A1Y2JSX0"/>
<dbReference type="InterPro" id="IPR050189">
    <property type="entry name" value="MFS_Efflux_Transporters"/>
</dbReference>
<dbReference type="InterPro" id="IPR011701">
    <property type="entry name" value="MFS"/>
</dbReference>
<evidence type="ECO:0000256" key="5">
    <source>
        <dbReference type="ARBA" id="ARBA00023136"/>
    </source>
</evidence>
<keyword evidence="4 6" id="KW-1133">Transmembrane helix</keyword>
<feature type="transmembrane region" description="Helical" evidence="6">
    <location>
        <begin position="339"/>
        <end position="358"/>
    </location>
</feature>
<protein>
    <submittedName>
        <fullName evidence="8">Arabinose ABC transporter permease</fullName>
    </submittedName>
</protein>
<feature type="transmembrane region" description="Helical" evidence="6">
    <location>
        <begin position="370"/>
        <end position="393"/>
    </location>
</feature>
<accession>A0A1Y2JSX0</accession>
<feature type="transmembrane region" description="Helical" evidence="6">
    <location>
        <begin position="303"/>
        <end position="327"/>
    </location>
</feature>
<gene>
    <name evidence="8" type="ORF">BSZ19_13145</name>
</gene>
<keyword evidence="5 6" id="KW-0472">Membrane</keyword>
<keyword evidence="3 6" id="KW-0812">Transmembrane</keyword>
<evidence type="ECO:0000313" key="9">
    <source>
        <dbReference type="Proteomes" id="UP000193335"/>
    </source>
</evidence>
<dbReference type="PANTHER" id="PTHR43124">
    <property type="entry name" value="PURINE EFFLUX PUMP PBUE"/>
    <property type="match status" value="1"/>
</dbReference>
<feature type="transmembrane region" description="Helical" evidence="6">
    <location>
        <begin position="131"/>
        <end position="151"/>
    </location>
</feature>
<dbReference type="EMBL" id="NAFL01000235">
    <property type="protein sequence ID" value="OSJ34106.1"/>
    <property type="molecule type" value="Genomic_DNA"/>
</dbReference>
<name>A0A1Y2JSX0_BRAJP</name>
<dbReference type="Pfam" id="PF07690">
    <property type="entry name" value="MFS_1"/>
    <property type="match status" value="1"/>
</dbReference>
<evidence type="ECO:0000256" key="2">
    <source>
        <dbReference type="ARBA" id="ARBA00022475"/>
    </source>
</evidence>
<reference evidence="8 9" key="1">
    <citation type="submission" date="2017-03" db="EMBL/GenBank/DDBJ databases">
        <title>Whole genome sequences of fourteen strains of Bradyrhizobium canariense and one strain of Bradyrhizobium japonicum isolated from Lupinus (Papilionoideae: Genisteae) species in Algeria.</title>
        <authorList>
            <person name="Crovadore J."/>
            <person name="Chekireb D."/>
            <person name="Brachmann A."/>
            <person name="Chablais R."/>
            <person name="Cochard B."/>
            <person name="Lefort F."/>
        </authorList>
    </citation>
    <scope>NUCLEOTIDE SEQUENCE [LARGE SCALE GENOMIC DNA]</scope>
    <source>
        <strain evidence="8 9">UBMA197</strain>
    </source>
</reference>
<organism evidence="8 9">
    <name type="scientific">Bradyrhizobium japonicum</name>
    <dbReference type="NCBI Taxonomy" id="375"/>
    <lineage>
        <taxon>Bacteria</taxon>
        <taxon>Pseudomonadati</taxon>
        <taxon>Pseudomonadota</taxon>
        <taxon>Alphaproteobacteria</taxon>
        <taxon>Hyphomicrobiales</taxon>
        <taxon>Nitrobacteraceae</taxon>
        <taxon>Bradyrhizobium</taxon>
    </lineage>
</organism>
<evidence type="ECO:0000256" key="3">
    <source>
        <dbReference type="ARBA" id="ARBA00022692"/>
    </source>
</evidence>
<feature type="transmembrane region" description="Helical" evidence="6">
    <location>
        <begin position="44"/>
        <end position="66"/>
    </location>
</feature>
<feature type="transmembrane region" description="Helical" evidence="6">
    <location>
        <begin position="163"/>
        <end position="182"/>
    </location>
</feature>
<feature type="domain" description="Major facilitator superfamily (MFS) profile" evidence="7">
    <location>
        <begin position="3"/>
        <end position="402"/>
    </location>
</feature>
<sequence>MWRLIACVFLPFAAGYYLSYLFRTINTLIAGRLASDLGLGAADIGLLTSIYFLVVMAAQIPIGMLLDRFGPRRVQSVLLAVAAGGAALFGLSTGFLSLLFARAMVGLGCAAALMSGLKIIVLWFPRERMALINGYMIMLGSLGAVTATAPAEALLDWIGWRGLFGVLAAASALAATLIYLVVPERTTWPQGTRTPATLKTVYSDARFWRMAPLSATCIGSAWALQSLWAAPWLSDVERLDRTRLVNELFVMAVALSVGALVLGVLAYWVRRRAKKCEALFGLVAAMLIVAELVLILHPPWPSLLPWCVLSMAGSATALTYAIIADYFPAELVARANGGLNVLQFGWAFVVQYGTGLILEQWPLEAGHYPLTAYQTAFGVNVLLQLAALVWFAAVPWLERRKRKAGASVTRQPAGGWNSVEVVIPPAELAILEADDHAEW</sequence>
<evidence type="ECO:0000313" key="8">
    <source>
        <dbReference type="EMBL" id="OSJ34106.1"/>
    </source>
</evidence>